<dbReference type="EMBL" id="JAXCGZ010020869">
    <property type="protein sequence ID" value="KAK7065147.1"/>
    <property type="molecule type" value="Genomic_DNA"/>
</dbReference>
<dbReference type="AlphaFoldDB" id="A0AAN8WHE8"/>
<evidence type="ECO:0000313" key="2">
    <source>
        <dbReference type="EMBL" id="KAK7065147.1"/>
    </source>
</evidence>
<comment type="caution">
    <text evidence="2">The sequence shown here is derived from an EMBL/GenBank/DDBJ whole genome shotgun (WGS) entry which is preliminary data.</text>
</comment>
<gene>
    <name evidence="2" type="ORF">SK128_014448</name>
</gene>
<proteinExistence type="predicted"/>
<evidence type="ECO:0000256" key="1">
    <source>
        <dbReference type="SAM" id="MobiDB-lite"/>
    </source>
</evidence>
<organism evidence="2 3">
    <name type="scientific">Halocaridina rubra</name>
    <name type="common">Hawaiian red shrimp</name>
    <dbReference type="NCBI Taxonomy" id="373956"/>
    <lineage>
        <taxon>Eukaryota</taxon>
        <taxon>Metazoa</taxon>
        <taxon>Ecdysozoa</taxon>
        <taxon>Arthropoda</taxon>
        <taxon>Crustacea</taxon>
        <taxon>Multicrustacea</taxon>
        <taxon>Malacostraca</taxon>
        <taxon>Eumalacostraca</taxon>
        <taxon>Eucarida</taxon>
        <taxon>Decapoda</taxon>
        <taxon>Pleocyemata</taxon>
        <taxon>Caridea</taxon>
        <taxon>Atyoidea</taxon>
        <taxon>Atyidae</taxon>
        <taxon>Halocaridina</taxon>
    </lineage>
</organism>
<dbReference type="InterPro" id="IPR006170">
    <property type="entry name" value="PBP/GOBP"/>
</dbReference>
<feature type="compositionally biased region" description="Basic residues" evidence="1">
    <location>
        <begin position="124"/>
        <end position="137"/>
    </location>
</feature>
<accession>A0AAN8WHE8</accession>
<dbReference type="Proteomes" id="UP001381693">
    <property type="component" value="Unassembled WGS sequence"/>
</dbReference>
<sequence>MLAAAFQSGHPESIVDRVIINDTAALTNFKKCVLTAAGVVSMDGTLNRMGIIMKMQTKATIHPLLMDVVAAAINSCPEPENLKVAQFMTCVKKACIHEMPDSIVALPSYGAFGMGAKDDDDHKKCKKGKKGKGCKKH</sequence>
<name>A0AAN8WHE8_HALRR</name>
<protein>
    <submittedName>
        <fullName evidence="2">Uncharacterized protein</fullName>
    </submittedName>
</protein>
<keyword evidence="3" id="KW-1185">Reference proteome</keyword>
<dbReference type="InterPro" id="IPR036728">
    <property type="entry name" value="PBP_GOBP_sf"/>
</dbReference>
<dbReference type="Gene3D" id="1.10.238.20">
    <property type="entry name" value="Pheromone/general odorant binding protein domain"/>
    <property type="match status" value="1"/>
</dbReference>
<feature type="region of interest" description="Disordered" evidence="1">
    <location>
        <begin position="117"/>
        <end position="137"/>
    </location>
</feature>
<reference evidence="2 3" key="1">
    <citation type="submission" date="2023-11" db="EMBL/GenBank/DDBJ databases">
        <title>Halocaridina rubra genome assembly.</title>
        <authorList>
            <person name="Smith C."/>
        </authorList>
    </citation>
    <scope>NUCLEOTIDE SEQUENCE [LARGE SCALE GENOMIC DNA]</scope>
    <source>
        <strain evidence="2">EP-1</strain>
        <tissue evidence="2">Whole</tissue>
    </source>
</reference>
<dbReference type="Pfam" id="PF01395">
    <property type="entry name" value="PBP_GOBP"/>
    <property type="match status" value="1"/>
</dbReference>
<dbReference type="GO" id="GO:0005549">
    <property type="term" value="F:odorant binding"/>
    <property type="evidence" value="ECO:0007669"/>
    <property type="project" value="InterPro"/>
</dbReference>
<evidence type="ECO:0000313" key="3">
    <source>
        <dbReference type="Proteomes" id="UP001381693"/>
    </source>
</evidence>